<evidence type="ECO:0000256" key="1">
    <source>
        <dbReference type="SAM" id="MobiDB-lite"/>
    </source>
</evidence>
<protein>
    <recommendedName>
        <fullName evidence="5">Transmembrane protein</fullName>
    </recommendedName>
</protein>
<evidence type="ECO:0000313" key="3">
    <source>
        <dbReference type="EMBL" id="KDR76180.1"/>
    </source>
</evidence>
<keyword evidence="4" id="KW-1185">Reference proteome</keyword>
<dbReference type="AlphaFoldDB" id="A0A067SZ06"/>
<dbReference type="STRING" id="685588.A0A067SZ06"/>
<sequence length="449" mass="48554">MSNPPRRIIVDDTDPNINYSGPWFQDRGSLDDIEHGGPPWNSTVHGVNANASLSYNFTGSEISLYGTVNHREVDTNGGANFSLECSIDGVTIRHKAPSVLENNQVVCEAHSLSEGSHLIEITATISNSSNTFWFDHLHYLPFADVPLDDATIWVGPSDPAIQYGIGWASLDDVDTVVMSPQTGAKAAFDFVGVQLAWYSMIPANNSTATTPTSYYYSIDGAVPAIPFALPSPSDVAQPNQLIFQTGKLSPGKHHIEVTHDGGKQATPLFLQYLVIQNATLADSSPNNGTGVSSHASSPVSRFPTGAVVGGIISGIMVVAGIIFLLLHQQRRRRESQRRSILPYGTPDLTPPFPGVKPFNIFPVPMVESKRPPTYGRPMPPFPIQTTGKIVRADRRAVGVASIPFPDEETTLLRSDPRSERVVRHEDSGVRMPGRDGGSVVELPPLYTPG</sequence>
<dbReference type="OrthoDB" id="3052647at2759"/>
<evidence type="ECO:0000313" key="4">
    <source>
        <dbReference type="Proteomes" id="UP000027222"/>
    </source>
</evidence>
<evidence type="ECO:0008006" key="5">
    <source>
        <dbReference type="Google" id="ProtNLM"/>
    </source>
</evidence>
<accession>A0A067SZ06</accession>
<evidence type="ECO:0000256" key="2">
    <source>
        <dbReference type="SAM" id="Phobius"/>
    </source>
</evidence>
<dbReference type="Gene3D" id="2.60.120.260">
    <property type="entry name" value="Galactose-binding domain-like"/>
    <property type="match status" value="2"/>
</dbReference>
<name>A0A067SZ06_GALM3</name>
<feature type="transmembrane region" description="Helical" evidence="2">
    <location>
        <begin position="306"/>
        <end position="326"/>
    </location>
</feature>
<keyword evidence="2" id="KW-0472">Membrane</keyword>
<proteinExistence type="predicted"/>
<feature type="region of interest" description="Disordered" evidence="1">
    <location>
        <begin position="409"/>
        <end position="449"/>
    </location>
</feature>
<dbReference type="Proteomes" id="UP000027222">
    <property type="component" value="Unassembled WGS sequence"/>
</dbReference>
<keyword evidence="2" id="KW-0812">Transmembrane</keyword>
<organism evidence="3 4">
    <name type="scientific">Galerina marginata (strain CBS 339.88)</name>
    <dbReference type="NCBI Taxonomy" id="685588"/>
    <lineage>
        <taxon>Eukaryota</taxon>
        <taxon>Fungi</taxon>
        <taxon>Dikarya</taxon>
        <taxon>Basidiomycota</taxon>
        <taxon>Agaricomycotina</taxon>
        <taxon>Agaricomycetes</taxon>
        <taxon>Agaricomycetidae</taxon>
        <taxon>Agaricales</taxon>
        <taxon>Agaricineae</taxon>
        <taxon>Strophariaceae</taxon>
        <taxon>Galerina</taxon>
    </lineage>
</organism>
<reference evidence="4" key="1">
    <citation type="journal article" date="2014" name="Proc. Natl. Acad. Sci. U.S.A.">
        <title>Extensive sampling of basidiomycete genomes demonstrates inadequacy of the white-rot/brown-rot paradigm for wood decay fungi.</title>
        <authorList>
            <person name="Riley R."/>
            <person name="Salamov A.A."/>
            <person name="Brown D.W."/>
            <person name="Nagy L.G."/>
            <person name="Floudas D."/>
            <person name="Held B.W."/>
            <person name="Levasseur A."/>
            <person name="Lombard V."/>
            <person name="Morin E."/>
            <person name="Otillar R."/>
            <person name="Lindquist E.A."/>
            <person name="Sun H."/>
            <person name="LaButti K.M."/>
            <person name="Schmutz J."/>
            <person name="Jabbour D."/>
            <person name="Luo H."/>
            <person name="Baker S.E."/>
            <person name="Pisabarro A.G."/>
            <person name="Walton J.D."/>
            <person name="Blanchette R.A."/>
            <person name="Henrissat B."/>
            <person name="Martin F."/>
            <person name="Cullen D."/>
            <person name="Hibbett D.S."/>
            <person name="Grigoriev I.V."/>
        </authorList>
    </citation>
    <scope>NUCLEOTIDE SEQUENCE [LARGE SCALE GENOMIC DNA]</scope>
    <source>
        <strain evidence="4">CBS 339.88</strain>
    </source>
</reference>
<keyword evidence="2" id="KW-1133">Transmembrane helix</keyword>
<dbReference type="EMBL" id="KL142379">
    <property type="protein sequence ID" value="KDR76180.1"/>
    <property type="molecule type" value="Genomic_DNA"/>
</dbReference>
<feature type="compositionally biased region" description="Basic and acidic residues" evidence="1">
    <location>
        <begin position="414"/>
        <end position="428"/>
    </location>
</feature>
<gene>
    <name evidence="3" type="ORF">GALMADRAFT_139913</name>
</gene>
<dbReference type="HOGENOM" id="CLU_036313_2_1_1"/>